<name>A0ACA9K323_9GLOM</name>
<dbReference type="EMBL" id="CAJVPT010000565">
    <property type="protein sequence ID" value="CAG8446827.1"/>
    <property type="molecule type" value="Genomic_DNA"/>
</dbReference>
<reference evidence="1" key="1">
    <citation type="submission" date="2021-06" db="EMBL/GenBank/DDBJ databases">
        <authorList>
            <person name="Kallberg Y."/>
            <person name="Tangrot J."/>
            <person name="Rosling A."/>
        </authorList>
    </citation>
    <scope>NUCLEOTIDE SEQUENCE</scope>
    <source>
        <strain evidence="1">CL356</strain>
    </source>
</reference>
<evidence type="ECO:0000313" key="2">
    <source>
        <dbReference type="Proteomes" id="UP000789525"/>
    </source>
</evidence>
<accession>A0ACA9K323</accession>
<proteinExistence type="predicted"/>
<keyword evidence="2" id="KW-1185">Reference proteome</keyword>
<organism evidence="1 2">
    <name type="scientific">Acaulospora colombiana</name>
    <dbReference type="NCBI Taxonomy" id="27376"/>
    <lineage>
        <taxon>Eukaryota</taxon>
        <taxon>Fungi</taxon>
        <taxon>Fungi incertae sedis</taxon>
        <taxon>Mucoromycota</taxon>
        <taxon>Glomeromycotina</taxon>
        <taxon>Glomeromycetes</taxon>
        <taxon>Diversisporales</taxon>
        <taxon>Acaulosporaceae</taxon>
        <taxon>Acaulospora</taxon>
    </lineage>
</organism>
<comment type="caution">
    <text evidence="1">The sequence shown here is derived from an EMBL/GenBank/DDBJ whole genome shotgun (WGS) entry which is preliminary data.</text>
</comment>
<gene>
    <name evidence="1" type="ORF">ACOLOM_LOCUS560</name>
</gene>
<evidence type="ECO:0000313" key="1">
    <source>
        <dbReference type="EMBL" id="CAG8446827.1"/>
    </source>
</evidence>
<dbReference type="Proteomes" id="UP000789525">
    <property type="component" value="Unassembled WGS sequence"/>
</dbReference>
<sequence length="162" mass="17718">MPQTGLRPHEKGLYTSPDPTVASGYGATQDGYRAKPGVVLAVSIPSETPHVITGSYSITGPQSFQNRAPETITQFPIASKAKSKKLAKQPTLDTMGNFEPGSDIRQKHQVKYTHEVVSVEKIHRNPVPEKAIIAKFQNISLKSAKPEIKKIQKKKKITSSNS</sequence>
<protein>
    <submittedName>
        <fullName evidence="1">14716_t:CDS:1</fullName>
    </submittedName>
</protein>